<feature type="compositionally biased region" description="Polar residues" evidence="1">
    <location>
        <begin position="319"/>
        <end position="331"/>
    </location>
</feature>
<proteinExistence type="predicted"/>
<dbReference type="Proteomes" id="UP001164743">
    <property type="component" value="Chromosome 2A"/>
</dbReference>
<feature type="region of interest" description="Disordered" evidence="1">
    <location>
        <begin position="386"/>
        <end position="510"/>
    </location>
</feature>
<feature type="compositionally biased region" description="Polar residues" evidence="1">
    <location>
        <begin position="290"/>
        <end position="307"/>
    </location>
</feature>
<dbReference type="GeneID" id="77807921"/>
<keyword evidence="3" id="KW-1185">Reference proteome</keyword>
<evidence type="ECO:0008006" key="4">
    <source>
        <dbReference type="Google" id="ProtNLM"/>
    </source>
</evidence>
<organism evidence="2 3">
    <name type="scientific">Puccinia triticina</name>
    <dbReference type="NCBI Taxonomy" id="208348"/>
    <lineage>
        <taxon>Eukaryota</taxon>
        <taxon>Fungi</taxon>
        <taxon>Dikarya</taxon>
        <taxon>Basidiomycota</taxon>
        <taxon>Pucciniomycotina</taxon>
        <taxon>Pucciniomycetes</taxon>
        <taxon>Pucciniales</taxon>
        <taxon>Pucciniaceae</taxon>
        <taxon>Puccinia</taxon>
    </lineage>
</organism>
<feature type="compositionally biased region" description="Low complexity" evidence="1">
    <location>
        <begin position="431"/>
        <end position="448"/>
    </location>
</feature>
<sequence length="1043" mass="116107">MAVVLKGLDLEDYHLDTKELFSSWEGSGKAPQLPNSTQPDPLDALQPPSKDPLQDNNPAPLLAREMPHKGHQQTHQKKTATPHINPSPIKTKPLPPPGPQLDPNPLGRPRTRIVYNPGAPAIQVTSRNDSSTLADEKGLGPPGMAMASVREMQTMLRISSKLLLQNYAVVTVYCTRLEEQINCSLQAGVLEGIKVIDLTQEEYNTAIEPIEPWRQEKCLKRPSSSQYYTTLLQEIETWLYLPRIMDKSLSSSPSRKGQFTCLDGKWRQPSNAEEKQIDPNHFIKMASPCGSHTHTTRTASTILSNPKQLVDDGEKAPKASSTSPALNCQEINKSWETPPTEEASTWHKATALLSDPDCAAPNPSSQANTPNLDITSRQETTVAKLFNSPSPRNSADNGIRATPNTSTNCRSDGHQREPKPASDSTDPIRSPSPKSSTQSSDSILSSMSEKAPPSHEEQCQQPTPEELNGNSKPSPDKPAKTTPISSNTKTALAEQKKKDKAERAAAKRKARLACNHRIVPETGALMSKVWPALSCELMKESHGKMQKDSKNPRWDYGPQLMGLVADIIDWSALDLHRTAYYTDFLSFTASAEAIAAFSVILDPNFYLCLIQCPRLIQVASNDPFFQQEVIRMDLIKQAFESKDEVKAVSWKTLYQMMIRTNDTPEYTDNEEAQAMFASAFRKLHSLAKSSYSLFHQFIRMPEPLWPDSNKPKRDPLMLAGIFIIGKIKVLEAGATGPTLQDAVCHPHETEMPTKDSNKPRKAKVANGLLVLQKRIWETLLCCLMMLHSQCSADLADSKVPGPKPKWTKEEAERLKKYDHGLSLFDDGDLSNATPNDKKRWSKMRLSAFGSMAVFLLYGVAGWWHCLVDSHNFNKSDVWALMHLAHAKHKWLYVSGQYTKREPADTPWYTLDSFIRWLLYTSGIGSKDPHTIDWHATLDSWATHLNNIQIARFALQDILEEVSKGQADRQTSNYNGDVAPDVKLNKAQQASANDLQSTVATSWQETSTMHANTLQSGYDSKVKSQAPTPRISPAPNLCNPSYQT</sequence>
<name>A0ABY7CCZ7_9BASI</name>
<protein>
    <recommendedName>
        <fullName evidence="4">Golgi to ER traffic-protein</fullName>
    </recommendedName>
</protein>
<feature type="compositionally biased region" description="Basic and acidic residues" evidence="1">
    <location>
        <begin position="411"/>
        <end position="420"/>
    </location>
</feature>
<evidence type="ECO:0000256" key="1">
    <source>
        <dbReference type="SAM" id="MobiDB-lite"/>
    </source>
</evidence>
<feature type="compositionally biased region" description="Polar residues" evidence="1">
    <location>
        <begin position="386"/>
        <end position="410"/>
    </location>
</feature>
<feature type="region of interest" description="Disordered" evidence="1">
    <location>
        <begin position="24"/>
        <end position="106"/>
    </location>
</feature>
<evidence type="ECO:0000313" key="2">
    <source>
        <dbReference type="EMBL" id="WAQ82635.1"/>
    </source>
</evidence>
<dbReference type="RefSeq" id="XP_053018190.1">
    <property type="nucleotide sequence ID" value="XM_053167026.1"/>
</dbReference>
<gene>
    <name evidence="2" type="ORF">PtA15_2A952</name>
</gene>
<feature type="compositionally biased region" description="Basic and acidic residues" evidence="1">
    <location>
        <begin position="494"/>
        <end position="505"/>
    </location>
</feature>
<feature type="compositionally biased region" description="Polar residues" evidence="1">
    <location>
        <begin position="1009"/>
        <end position="1026"/>
    </location>
</feature>
<feature type="region of interest" description="Disordered" evidence="1">
    <location>
        <begin position="290"/>
        <end position="331"/>
    </location>
</feature>
<feature type="region of interest" description="Disordered" evidence="1">
    <location>
        <begin position="1009"/>
        <end position="1043"/>
    </location>
</feature>
<feature type="compositionally biased region" description="Pro residues" evidence="1">
    <location>
        <begin position="93"/>
        <end position="102"/>
    </location>
</feature>
<feature type="compositionally biased region" description="Basic residues" evidence="1">
    <location>
        <begin position="69"/>
        <end position="80"/>
    </location>
</feature>
<dbReference type="EMBL" id="CP110422">
    <property type="protein sequence ID" value="WAQ82635.1"/>
    <property type="molecule type" value="Genomic_DNA"/>
</dbReference>
<evidence type="ECO:0000313" key="3">
    <source>
        <dbReference type="Proteomes" id="UP001164743"/>
    </source>
</evidence>
<reference evidence="2" key="1">
    <citation type="submission" date="2022-10" db="EMBL/GenBank/DDBJ databases">
        <title>Puccinia triticina Genome sequencing and assembly.</title>
        <authorList>
            <person name="Li C."/>
        </authorList>
    </citation>
    <scope>NUCLEOTIDE SEQUENCE</scope>
    <source>
        <strain evidence="2">Pt15</strain>
    </source>
</reference>
<accession>A0ABY7CCZ7</accession>
<dbReference type="InterPro" id="IPR053094">
    <property type="entry name" value="Zinc_metalloprotease_ZmpB"/>
</dbReference>
<dbReference type="PANTHER" id="PTHR48193">
    <property type="entry name" value="ZINC METALLOPROTEASE ZMPB-RELATED"/>
    <property type="match status" value="1"/>
</dbReference>
<feature type="region of interest" description="Disordered" evidence="1">
    <location>
        <begin position="354"/>
        <end position="374"/>
    </location>
</feature>
<dbReference type="PANTHER" id="PTHR48193:SF2">
    <property type="entry name" value="ZINC METALLOPROTEASE ZMPB"/>
    <property type="match status" value="1"/>
</dbReference>
<feature type="compositionally biased region" description="Polar residues" evidence="1">
    <location>
        <begin position="362"/>
        <end position="374"/>
    </location>
</feature>
<feature type="compositionally biased region" description="Polar residues" evidence="1">
    <location>
        <begin position="459"/>
        <end position="473"/>
    </location>
</feature>